<gene>
    <name evidence="11" type="ORF">EGH25_02310</name>
</gene>
<proteinExistence type="predicted"/>
<comment type="caution">
    <text evidence="11">The sequence shown here is derived from an EMBL/GenBank/DDBJ whole genome shotgun (WGS) entry which is preliminary data.</text>
</comment>
<comment type="pathway">
    <text evidence="2">Cofactor biosynthesis; riboflavin biosynthesis; riboflavin from 2-hydroxy-3-oxobutyl phosphate and 5-amino-6-(D-ribitylamino)uracil: step 2/2.</text>
</comment>
<evidence type="ECO:0000256" key="1">
    <source>
        <dbReference type="ARBA" id="ARBA00002803"/>
    </source>
</evidence>
<dbReference type="EMBL" id="RKLV01000002">
    <property type="protein sequence ID" value="MCX2818185.1"/>
    <property type="molecule type" value="Genomic_DNA"/>
</dbReference>
<dbReference type="GO" id="GO:0009231">
    <property type="term" value="P:riboflavin biosynthetic process"/>
    <property type="evidence" value="ECO:0007669"/>
    <property type="project" value="UniProtKB-KW"/>
</dbReference>
<dbReference type="NCBIfam" id="TIGR00187">
    <property type="entry name" value="ribE"/>
    <property type="match status" value="1"/>
</dbReference>
<dbReference type="InterPro" id="IPR023366">
    <property type="entry name" value="ATP_synth_asu-like_sf"/>
</dbReference>
<dbReference type="SUPFAM" id="SSF63380">
    <property type="entry name" value="Riboflavin synthase domain-like"/>
    <property type="match status" value="2"/>
</dbReference>
<dbReference type="PANTHER" id="PTHR21098:SF0">
    <property type="entry name" value="RIBOFLAVIN SYNTHASE"/>
    <property type="match status" value="1"/>
</dbReference>
<dbReference type="FunFam" id="2.40.30.20:FF:000004">
    <property type="entry name" value="Riboflavin synthase, alpha subunit"/>
    <property type="match status" value="1"/>
</dbReference>
<dbReference type="Gene3D" id="2.40.30.20">
    <property type="match status" value="2"/>
</dbReference>
<protein>
    <recommendedName>
        <fullName evidence="4 8">Riboflavin synthase</fullName>
        <ecNumber evidence="3 8">2.5.1.9</ecNumber>
    </recommendedName>
</protein>
<dbReference type="EC" id="2.5.1.9" evidence="3 8"/>
<sequence>MFTGIVEETGRIDGIETDEDGVRMRLEASFVPDRGGSVAVNGACLTAESTDDEGFDVFVAEETLDKTWLGELDEGDEVNLERAMRADGRFDGHIVQGHVDTTTRVVDTRRIGEDWEYVFEVPEGFERYVVGKGSVTLDGVSLTVAELDGGEFTVAVVPETYSVTNFSEKGSGDPVNFEVDIVAKYVESTLDGRGDVYGGVGDESGGGQ</sequence>
<evidence type="ECO:0000256" key="9">
    <source>
        <dbReference type="PROSITE-ProRule" id="PRU00524"/>
    </source>
</evidence>
<evidence type="ECO:0000256" key="5">
    <source>
        <dbReference type="ARBA" id="ARBA00022619"/>
    </source>
</evidence>
<feature type="domain" description="Lumazine-binding" evidence="10">
    <location>
        <begin position="1"/>
        <end position="93"/>
    </location>
</feature>
<evidence type="ECO:0000256" key="3">
    <source>
        <dbReference type="ARBA" id="ARBA00012827"/>
    </source>
</evidence>
<dbReference type="RefSeq" id="WP_266085886.1">
    <property type="nucleotide sequence ID" value="NZ_RKLV01000002.1"/>
</dbReference>
<dbReference type="Proteomes" id="UP001149411">
    <property type="component" value="Unassembled WGS sequence"/>
</dbReference>
<dbReference type="InterPro" id="IPR001783">
    <property type="entry name" value="Lumazine-bd"/>
</dbReference>
<keyword evidence="7" id="KW-0677">Repeat</keyword>
<dbReference type="InterPro" id="IPR026017">
    <property type="entry name" value="Lumazine-bd_dom"/>
</dbReference>
<dbReference type="Pfam" id="PF00677">
    <property type="entry name" value="Lum_binding"/>
    <property type="match status" value="2"/>
</dbReference>
<keyword evidence="5" id="KW-0686">Riboflavin biosynthesis</keyword>
<accession>A0A9Q4C3B2</accession>
<feature type="repeat" description="Lumazine-binding" evidence="9">
    <location>
        <begin position="1"/>
        <end position="93"/>
    </location>
</feature>
<dbReference type="GO" id="GO:0004746">
    <property type="term" value="F:riboflavin synthase activity"/>
    <property type="evidence" value="ECO:0007669"/>
    <property type="project" value="UniProtKB-UniRule"/>
</dbReference>
<dbReference type="CDD" id="cd00402">
    <property type="entry name" value="Riboflavin_synthase_like"/>
    <property type="match status" value="1"/>
</dbReference>
<evidence type="ECO:0000256" key="8">
    <source>
        <dbReference type="NCBIfam" id="TIGR00187"/>
    </source>
</evidence>
<keyword evidence="6 11" id="KW-0808">Transferase</keyword>
<reference evidence="11" key="1">
    <citation type="submission" date="2022-09" db="EMBL/GenBank/DDBJ databases">
        <title>Haloadaptaus new haloarchaeum isolated from saline soil.</title>
        <authorList>
            <person name="Duran-Viseras A."/>
            <person name="Sanchez-Porro C."/>
            <person name="Ventosa A."/>
        </authorList>
    </citation>
    <scope>NUCLEOTIDE SEQUENCE</scope>
    <source>
        <strain evidence="11">F3-133</strain>
    </source>
</reference>
<dbReference type="PROSITE" id="PS51177">
    <property type="entry name" value="LUMAZINE_BIND"/>
    <property type="match status" value="2"/>
</dbReference>
<evidence type="ECO:0000256" key="2">
    <source>
        <dbReference type="ARBA" id="ARBA00004887"/>
    </source>
</evidence>
<evidence type="ECO:0000256" key="4">
    <source>
        <dbReference type="ARBA" id="ARBA00013950"/>
    </source>
</evidence>
<name>A0A9Q4C3B2_9EURY</name>
<comment type="function">
    <text evidence="1">Catalyzes the dismutation of two molecules of 6,7-dimethyl-8-ribityllumazine, resulting in the formation of riboflavin and 5-amino-6-(D-ribitylamino)uracil.</text>
</comment>
<dbReference type="PANTHER" id="PTHR21098">
    <property type="entry name" value="RIBOFLAVIN SYNTHASE ALPHA CHAIN"/>
    <property type="match status" value="1"/>
</dbReference>
<evidence type="ECO:0000256" key="6">
    <source>
        <dbReference type="ARBA" id="ARBA00022679"/>
    </source>
</evidence>
<feature type="repeat" description="Lumazine-binding" evidence="9">
    <location>
        <begin position="94"/>
        <end position="190"/>
    </location>
</feature>
<feature type="domain" description="Lumazine-binding" evidence="10">
    <location>
        <begin position="94"/>
        <end position="190"/>
    </location>
</feature>
<keyword evidence="12" id="KW-1185">Reference proteome</keyword>
<dbReference type="InterPro" id="IPR017938">
    <property type="entry name" value="Riboflavin_synthase-like_b-brl"/>
</dbReference>
<dbReference type="AlphaFoldDB" id="A0A9Q4C3B2"/>
<organism evidence="11 12">
    <name type="scientific">Halorutilus salinus</name>
    <dbReference type="NCBI Taxonomy" id="2487751"/>
    <lineage>
        <taxon>Archaea</taxon>
        <taxon>Methanobacteriati</taxon>
        <taxon>Methanobacteriota</taxon>
        <taxon>Stenosarchaea group</taxon>
        <taxon>Halobacteria</taxon>
        <taxon>Halorutilales</taxon>
        <taxon>Halorutilaceae</taxon>
        <taxon>Halorutilus</taxon>
    </lineage>
</organism>
<evidence type="ECO:0000259" key="10">
    <source>
        <dbReference type="PROSITE" id="PS51177"/>
    </source>
</evidence>
<evidence type="ECO:0000313" key="12">
    <source>
        <dbReference type="Proteomes" id="UP001149411"/>
    </source>
</evidence>
<evidence type="ECO:0000256" key="7">
    <source>
        <dbReference type="ARBA" id="ARBA00022737"/>
    </source>
</evidence>
<dbReference type="NCBIfam" id="NF006767">
    <property type="entry name" value="PRK09289.1"/>
    <property type="match status" value="1"/>
</dbReference>
<dbReference type="PIRSF" id="PIRSF000498">
    <property type="entry name" value="Riboflavin_syn_A"/>
    <property type="match status" value="1"/>
</dbReference>
<evidence type="ECO:0000313" key="11">
    <source>
        <dbReference type="EMBL" id="MCX2818185.1"/>
    </source>
</evidence>